<dbReference type="InterPro" id="IPR023187">
    <property type="entry name" value="Tscrpt_reg_MarR-type_CS"/>
</dbReference>
<evidence type="ECO:0000313" key="5">
    <source>
        <dbReference type="EMBL" id="MFC5379872.1"/>
    </source>
</evidence>
<dbReference type="PANTHER" id="PTHR33164:SF43">
    <property type="entry name" value="HTH-TYPE TRANSCRIPTIONAL REPRESSOR YETL"/>
    <property type="match status" value="1"/>
</dbReference>
<name>A0ABW0GJ07_9MICO</name>
<dbReference type="Proteomes" id="UP001596122">
    <property type="component" value="Unassembled WGS sequence"/>
</dbReference>
<evidence type="ECO:0000256" key="2">
    <source>
        <dbReference type="ARBA" id="ARBA00023125"/>
    </source>
</evidence>
<comment type="caution">
    <text evidence="5">The sequence shown here is derived from an EMBL/GenBank/DDBJ whole genome shotgun (WGS) entry which is preliminary data.</text>
</comment>
<organism evidence="5 6">
    <name type="scientific">Aquipuribacter nitratireducens</name>
    <dbReference type="NCBI Taxonomy" id="650104"/>
    <lineage>
        <taxon>Bacteria</taxon>
        <taxon>Bacillati</taxon>
        <taxon>Actinomycetota</taxon>
        <taxon>Actinomycetes</taxon>
        <taxon>Micrococcales</taxon>
        <taxon>Intrasporangiaceae</taxon>
        <taxon>Aquipuribacter</taxon>
    </lineage>
</organism>
<keyword evidence="2" id="KW-0238">DNA-binding</keyword>
<gene>
    <name evidence="5" type="ORF">ACFPJ6_03605</name>
</gene>
<evidence type="ECO:0000256" key="1">
    <source>
        <dbReference type="ARBA" id="ARBA00023015"/>
    </source>
</evidence>
<dbReference type="RefSeq" id="WP_340269095.1">
    <property type="nucleotide sequence ID" value="NZ_JBBEOG010000003.1"/>
</dbReference>
<dbReference type="PANTHER" id="PTHR33164">
    <property type="entry name" value="TRANSCRIPTIONAL REGULATOR, MARR FAMILY"/>
    <property type="match status" value="1"/>
</dbReference>
<dbReference type="SMART" id="SM00347">
    <property type="entry name" value="HTH_MARR"/>
    <property type="match status" value="1"/>
</dbReference>
<dbReference type="InterPro" id="IPR011991">
    <property type="entry name" value="ArsR-like_HTH"/>
</dbReference>
<keyword evidence="6" id="KW-1185">Reference proteome</keyword>
<dbReference type="EMBL" id="JBHSLD010000004">
    <property type="protein sequence ID" value="MFC5379872.1"/>
    <property type="molecule type" value="Genomic_DNA"/>
</dbReference>
<proteinExistence type="predicted"/>
<evidence type="ECO:0000313" key="6">
    <source>
        <dbReference type="Proteomes" id="UP001596122"/>
    </source>
</evidence>
<dbReference type="SUPFAM" id="SSF46785">
    <property type="entry name" value="Winged helix' DNA-binding domain"/>
    <property type="match status" value="1"/>
</dbReference>
<protein>
    <submittedName>
        <fullName evidence="5">MarR family winged helix-turn-helix transcriptional regulator</fullName>
    </submittedName>
</protein>
<dbReference type="CDD" id="cd00090">
    <property type="entry name" value="HTH_ARSR"/>
    <property type="match status" value="1"/>
</dbReference>
<dbReference type="PRINTS" id="PR00598">
    <property type="entry name" value="HTHMARR"/>
</dbReference>
<evidence type="ECO:0000256" key="3">
    <source>
        <dbReference type="ARBA" id="ARBA00023163"/>
    </source>
</evidence>
<accession>A0ABW0GJ07</accession>
<dbReference type="PROSITE" id="PS01117">
    <property type="entry name" value="HTH_MARR_1"/>
    <property type="match status" value="1"/>
</dbReference>
<keyword evidence="3" id="KW-0804">Transcription</keyword>
<dbReference type="InterPro" id="IPR036390">
    <property type="entry name" value="WH_DNA-bd_sf"/>
</dbReference>
<dbReference type="Gene3D" id="1.10.10.10">
    <property type="entry name" value="Winged helix-like DNA-binding domain superfamily/Winged helix DNA-binding domain"/>
    <property type="match status" value="1"/>
</dbReference>
<dbReference type="InterPro" id="IPR000835">
    <property type="entry name" value="HTH_MarR-typ"/>
</dbReference>
<keyword evidence="1" id="KW-0805">Transcription regulation</keyword>
<evidence type="ECO:0000259" key="4">
    <source>
        <dbReference type="PROSITE" id="PS50995"/>
    </source>
</evidence>
<sequence>MPDPAAAAAAPGDDDVTTWATGRLLSTAARLVEQRWNEGLAAHGLTHAGFGVLAHLLQQPLSQHEVAARTKVEDQTMSRTLDRLERAGHVERSPDPADRRRRLVRLTDAGRAAFVDVAGSGLDLRIVDDVVAEHCDLADFRAALVALLGATMEP</sequence>
<dbReference type="InterPro" id="IPR036388">
    <property type="entry name" value="WH-like_DNA-bd_sf"/>
</dbReference>
<reference evidence="6" key="1">
    <citation type="journal article" date="2019" name="Int. J. Syst. Evol. Microbiol.">
        <title>The Global Catalogue of Microorganisms (GCM) 10K type strain sequencing project: providing services to taxonomists for standard genome sequencing and annotation.</title>
        <authorList>
            <consortium name="The Broad Institute Genomics Platform"/>
            <consortium name="The Broad Institute Genome Sequencing Center for Infectious Disease"/>
            <person name="Wu L."/>
            <person name="Ma J."/>
        </authorList>
    </citation>
    <scope>NUCLEOTIDE SEQUENCE [LARGE SCALE GENOMIC DNA]</scope>
    <source>
        <strain evidence="6">CCUG 43114</strain>
    </source>
</reference>
<dbReference type="Pfam" id="PF12802">
    <property type="entry name" value="MarR_2"/>
    <property type="match status" value="1"/>
</dbReference>
<feature type="domain" description="HTH marR-type" evidence="4">
    <location>
        <begin position="18"/>
        <end position="149"/>
    </location>
</feature>
<dbReference type="PROSITE" id="PS50995">
    <property type="entry name" value="HTH_MARR_2"/>
    <property type="match status" value="1"/>
</dbReference>
<dbReference type="InterPro" id="IPR039422">
    <property type="entry name" value="MarR/SlyA-like"/>
</dbReference>